<gene>
    <name evidence="1" type="ORF">QCA50_005255</name>
</gene>
<accession>A0AAW0GEP0</accession>
<comment type="caution">
    <text evidence="1">The sequence shown here is derived from an EMBL/GenBank/DDBJ whole genome shotgun (WGS) entry which is preliminary data.</text>
</comment>
<dbReference type="AlphaFoldDB" id="A0AAW0GEP0"/>
<evidence type="ECO:0000313" key="2">
    <source>
        <dbReference type="Proteomes" id="UP001385951"/>
    </source>
</evidence>
<proteinExistence type="predicted"/>
<evidence type="ECO:0000313" key="1">
    <source>
        <dbReference type="EMBL" id="KAK7691851.1"/>
    </source>
</evidence>
<dbReference type="EMBL" id="JASBNA010000005">
    <property type="protein sequence ID" value="KAK7691851.1"/>
    <property type="molecule type" value="Genomic_DNA"/>
</dbReference>
<keyword evidence="2" id="KW-1185">Reference proteome</keyword>
<sequence length="110" mass="12422">MYLVPGDRFVDGSLPDICCQLQPDLQFLHPRLLDIGYCPGSYSQVLIILEVALIAECTNVQHERSLNAYASPSYDRKCEHSLEIKSISQMFQSCALILQDQHAGRKPQNK</sequence>
<name>A0AAW0GEP0_9APHY</name>
<dbReference type="Proteomes" id="UP001385951">
    <property type="component" value="Unassembled WGS sequence"/>
</dbReference>
<protein>
    <submittedName>
        <fullName evidence="1">Uncharacterized protein</fullName>
    </submittedName>
</protein>
<organism evidence="1 2">
    <name type="scientific">Cerrena zonata</name>
    <dbReference type="NCBI Taxonomy" id="2478898"/>
    <lineage>
        <taxon>Eukaryota</taxon>
        <taxon>Fungi</taxon>
        <taxon>Dikarya</taxon>
        <taxon>Basidiomycota</taxon>
        <taxon>Agaricomycotina</taxon>
        <taxon>Agaricomycetes</taxon>
        <taxon>Polyporales</taxon>
        <taxon>Cerrenaceae</taxon>
        <taxon>Cerrena</taxon>
    </lineage>
</organism>
<reference evidence="1 2" key="1">
    <citation type="submission" date="2022-09" db="EMBL/GenBank/DDBJ databases">
        <authorList>
            <person name="Palmer J.M."/>
        </authorList>
    </citation>
    <scope>NUCLEOTIDE SEQUENCE [LARGE SCALE GENOMIC DNA]</scope>
    <source>
        <strain evidence="1 2">DSM 7382</strain>
    </source>
</reference>